<gene>
    <name evidence="9" type="ORF">LG45_15435</name>
</gene>
<dbReference type="InterPro" id="IPR029510">
    <property type="entry name" value="Ald_DH_CS_GLU"/>
</dbReference>
<feature type="active site" evidence="5 6">
    <location>
        <position position="194"/>
    </location>
</feature>
<reference evidence="9 10" key="1">
    <citation type="submission" date="2014-09" db="EMBL/GenBank/DDBJ databases">
        <title>Whole Genome Shotgun of Flavobacterium aquatile LMG 4008.</title>
        <authorList>
            <person name="Gale A.N."/>
            <person name="Pipes S.E."/>
            <person name="Newman J.D."/>
        </authorList>
    </citation>
    <scope>NUCLEOTIDE SEQUENCE [LARGE SCALE GENOMIC DNA]</scope>
    <source>
        <strain evidence="9 10">LMG 4008</strain>
    </source>
</reference>
<dbReference type="InterPro" id="IPR016162">
    <property type="entry name" value="Ald_DH_N"/>
</dbReference>
<feature type="domain" description="Aldehyde dehydrogenase" evidence="8">
    <location>
        <begin position="5"/>
        <end position="411"/>
    </location>
</feature>
<dbReference type="OrthoDB" id="9762913at2"/>
<keyword evidence="2 4" id="KW-0560">Oxidoreductase</keyword>
<sequence>MEFKTNIGYRKDKLKQLLSTLIKYENDITLALYNDFKKSEFESVITETSYVISDLKHTIKNIDKWAKPKKVLPSLLNFPSSDYILSEPYGKVLVISPWNYPFQLAFCPLIAAVSAGNQVVLKPSELTSNTSKIISKIVAEVFDKNHVEVVEGDAEVSKKLLSQRWDYIFFTGSVAVGKMVAKAAAEFLTPVTLELGGKNPCIIDENCNVQLTAKRIVWGKFLNAGQTCIAPDYLLVHTKVKTKIVEALKDEIKLAYGENPEVSADFPRIVNEKNFNRLSEFLNNETVLFGGQTNKDDYYIAPTLLDESKLDSLVMKDEIFGPILPIISYQNETEIEQIISNYDKPLSLYVFSNRINWAKEIVKKYSFGGGCINDTIIHFSNNRLPFGGVGNSGIGAYHGKLSFDTFSHKKAIVNKGTWLDLPFRYAPYKNKIHFIKKLMKWF</sequence>
<evidence type="ECO:0000313" key="9">
    <source>
        <dbReference type="EMBL" id="KGD66824.1"/>
    </source>
</evidence>
<name>A0A095SR32_9FLAO</name>
<evidence type="ECO:0000256" key="4">
    <source>
        <dbReference type="PIRNR" id="PIRNR036492"/>
    </source>
</evidence>
<dbReference type="AlphaFoldDB" id="A0A095SR32"/>
<dbReference type="Pfam" id="PF00171">
    <property type="entry name" value="Aldedh"/>
    <property type="match status" value="1"/>
</dbReference>
<dbReference type="Gene3D" id="3.40.605.10">
    <property type="entry name" value="Aldehyde Dehydrogenase, Chain A, domain 1"/>
    <property type="match status" value="1"/>
</dbReference>
<dbReference type="FunFam" id="3.40.309.10:FF:000003">
    <property type="entry name" value="Aldehyde dehydrogenase"/>
    <property type="match status" value="1"/>
</dbReference>
<dbReference type="InterPro" id="IPR016161">
    <property type="entry name" value="Ald_DH/histidinol_DH"/>
</dbReference>
<comment type="caution">
    <text evidence="9">The sequence shown here is derived from an EMBL/GenBank/DDBJ whole genome shotgun (WGS) entry which is preliminary data.</text>
</comment>
<protein>
    <recommendedName>
        <fullName evidence="4">Aldehyde dehydrogenase</fullName>
    </recommendedName>
</protein>
<dbReference type="EMBL" id="JRHH01000006">
    <property type="protein sequence ID" value="KGD66824.1"/>
    <property type="molecule type" value="Genomic_DNA"/>
</dbReference>
<dbReference type="PROSITE" id="PS00070">
    <property type="entry name" value="ALDEHYDE_DEHYDR_CYS"/>
    <property type="match status" value="1"/>
</dbReference>
<dbReference type="Gene3D" id="3.40.309.10">
    <property type="entry name" value="Aldehyde Dehydrogenase, Chain A, domain 2"/>
    <property type="match status" value="1"/>
</dbReference>
<accession>A0A095SR32</accession>
<dbReference type="PROSITE" id="PS00687">
    <property type="entry name" value="ALDEHYDE_DEHYDR_GLU"/>
    <property type="match status" value="1"/>
</dbReference>
<evidence type="ECO:0000256" key="3">
    <source>
        <dbReference type="ARBA" id="ARBA00023027"/>
    </source>
</evidence>
<dbReference type="eggNOG" id="COG1012">
    <property type="taxonomic scope" value="Bacteria"/>
</dbReference>
<dbReference type="RefSeq" id="WP_035128668.1">
    <property type="nucleotide sequence ID" value="NZ_JRHH01000006.1"/>
</dbReference>
<organism evidence="9 10">
    <name type="scientific">Flavobacterium aquatile LMG 4008 = ATCC 11947</name>
    <dbReference type="NCBI Taxonomy" id="1453498"/>
    <lineage>
        <taxon>Bacteria</taxon>
        <taxon>Pseudomonadati</taxon>
        <taxon>Bacteroidota</taxon>
        <taxon>Flavobacteriia</taxon>
        <taxon>Flavobacteriales</taxon>
        <taxon>Flavobacteriaceae</taxon>
        <taxon>Flavobacterium</taxon>
    </lineage>
</organism>
<keyword evidence="10" id="KW-1185">Reference proteome</keyword>
<dbReference type="InterPro" id="IPR016160">
    <property type="entry name" value="Ald_DH_CS_CYS"/>
</dbReference>
<evidence type="ECO:0000256" key="6">
    <source>
        <dbReference type="PROSITE-ProRule" id="PRU10007"/>
    </source>
</evidence>
<keyword evidence="3" id="KW-0520">NAD</keyword>
<evidence type="ECO:0000256" key="1">
    <source>
        <dbReference type="ARBA" id="ARBA00009986"/>
    </source>
</evidence>
<evidence type="ECO:0000313" key="10">
    <source>
        <dbReference type="Proteomes" id="UP000029554"/>
    </source>
</evidence>
<comment type="similarity">
    <text evidence="1 4 7">Belongs to the aldehyde dehydrogenase family.</text>
</comment>
<evidence type="ECO:0000256" key="5">
    <source>
        <dbReference type="PIRSR" id="PIRSR036492-1"/>
    </source>
</evidence>
<dbReference type="FunFam" id="3.40.605.10:FF:000004">
    <property type="entry name" value="Aldehyde dehydrogenase"/>
    <property type="match status" value="1"/>
</dbReference>
<evidence type="ECO:0000259" key="8">
    <source>
        <dbReference type="Pfam" id="PF00171"/>
    </source>
</evidence>
<proteinExistence type="inferred from homology"/>
<dbReference type="PANTHER" id="PTHR43570">
    <property type="entry name" value="ALDEHYDE DEHYDROGENASE"/>
    <property type="match status" value="1"/>
</dbReference>
<dbReference type="GO" id="GO:0006081">
    <property type="term" value="P:aldehyde metabolic process"/>
    <property type="evidence" value="ECO:0007669"/>
    <property type="project" value="InterPro"/>
</dbReference>
<dbReference type="InterPro" id="IPR016163">
    <property type="entry name" value="Ald_DH_C"/>
</dbReference>
<feature type="active site" evidence="5">
    <location>
        <position position="228"/>
    </location>
</feature>
<dbReference type="PIRSF" id="PIRSF036492">
    <property type="entry name" value="ALDH"/>
    <property type="match status" value="1"/>
</dbReference>
<dbReference type="Proteomes" id="UP000029554">
    <property type="component" value="Unassembled WGS sequence"/>
</dbReference>
<dbReference type="SUPFAM" id="SSF53720">
    <property type="entry name" value="ALDH-like"/>
    <property type="match status" value="1"/>
</dbReference>
<dbReference type="GO" id="GO:0005737">
    <property type="term" value="C:cytoplasm"/>
    <property type="evidence" value="ECO:0007669"/>
    <property type="project" value="TreeGrafter"/>
</dbReference>
<dbReference type="InterPro" id="IPR012394">
    <property type="entry name" value="Aldehyde_DH_NAD(P)"/>
</dbReference>
<dbReference type="PANTHER" id="PTHR43570:SF16">
    <property type="entry name" value="ALDEHYDE DEHYDROGENASE TYPE III, ISOFORM Q"/>
    <property type="match status" value="1"/>
</dbReference>
<dbReference type="STRING" id="1453498.LG45_15435"/>
<dbReference type="CDD" id="cd07136">
    <property type="entry name" value="ALDH_YwdH-P39616"/>
    <property type="match status" value="1"/>
</dbReference>
<evidence type="ECO:0000256" key="2">
    <source>
        <dbReference type="ARBA" id="ARBA00023002"/>
    </source>
</evidence>
<dbReference type="GO" id="GO:0004029">
    <property type="term" value="F:aldehyde dehydrogenase (NAD+) activity"/>
    <property type="evidence" value="ECO:0007669"/>
    <property type="project" value="TreeGrafter"/>
</dbReference>
<dbReference type="InterPro" id="IPR015590">
    <property type="entry name" value="Aldehyde_DH_dom"/>
</dbReference>
<evidence type="ECO:0000256" key="7">
    <source>
        <dbReference type="RuleBase" id="RU003345"/>
    </source>
</evidence>